<organism evidence="1 2">
    <name type="scientific">Dysgonomonas alginatilytica</name>
    <dbReference type="NCBI Taxonomy" id="1605892"/>
    <lineage>
        <taxon>Bacteria</taxon>
        <taxon>Pseudomonadati</taxon>
        <taxon>Bacteroidota</taxon>
        <taxon>Bacteroidia</taxon>
        <taxon>Bacteroidales</taxon>
        <taxon>Dysgonomonadaceae</taxon>
        <taxon>Dysgonomonas</taxon>
    </lineage>
</organism>
<dbReference type="EMBL" id="QICL01000026">
    <property type="protein sequence ID" value="PXV61109.1"/>
    <property type="molecule type" value="Genomic_DNA"/>
</dbReference>
<dbReference type="RefSeq" id="WP_110311918.1">
    <property type="nucleotide sequence ID" value="NZ_QICL01000026.1"/>
</dbReference>
<reference evidence="1 2" key="1">
    <citation type="submission" date="2018-03" db="EMBL/GenBank/DDBJ databases">
        <title>Genomic Encyclopedia of Archaeal and Bacterial Type Strains, Phase II (KMG-II): from individual species to whole genera.</title>
        <authorList>
            <person name="Goeker M."/>
        </authorList>
    </citation>
    <scope>NUCLEOTIDE SEQUENCE [LARGE SCALE GENOMIC DNA]</scope>
    <source>
        <strain evidence="1 2">DSM 100214</strain>
    </source>
</reference>
<protein>
    <recommendedName>
        <fullName evidence="3">Helix-turn-helix protein</fullName>
    </recommendedName>
</protein>
<name>A0A2V3PM24_9BACT</name>
<dbReference type="InterPro" id="IPR009061">
    <property type="entry name" value="DNA-bd_dom_put_sf"/>
</dbReference>
<proteinExistence type="predicted"/>
<evidence type="ECO:0000313" key="2">
    <source>
        <dbReference type="Proteomes" id="UP000247973"/>
    </source>
</evidence>
<comment type="caution">
    <text evidence="1">The sequence shown here is derived from an EMBL/GenBank/DDBJ whole genome shotgun (WGS) entry which is preliminary data.</text>
</comment>
<dbReference type="AlphaFoldDB" id="A0A2V3PM24"/>
<dbReference type="PANTHER" id="PTHR34585">
    <property type="match status" value="1"/>
</dbReference>
<dbReference type="SUPFAM" id="SSF46955">
    <property type="entry name" value="Putative DNA-binding domain"/>
    <property type="match status" value="1"/>
</dbReference>
<dbReference type="Proteomes" id="UP000247973">
    <property type="component" value="Unassembled WGS sequence"/>
</dbReference>
<sequence>MRIDDDIFEANIKGLAKLMKNIDTKIDKLLVSNSTVMDEKLFDNQDLCLFLKIAPRTLQRYRNLGLIPFMTICKRNYYKESDVNIFVGKYFGGKSVLTDKDKYQRKNKRQDDDTEDIVV</sequence>
<evidence type="ECO:0008006" key="3">
    <source>
        <dbReference type="Google" id="ProtNLM"/>
    </source>
</evidence>
<dbReference type="OrthoDB" id="997327at2"/>
<evidence type="ECO:0000313" key="1">
    <source>
        <dbReference type="EMBL" id="PXV61109.1"/>
    </source>
</evidence>
<keyword evidence="2" id="KW-1185">Reference proteome</keyword>
<dbReference type="PANTHER" id="PTHR34585:SF22">
    <property type="entry name" value="HELIX-TURN-HELIX DOMAIN-CONTAINING PROTEIN"/>
    <property type="match status" value="1"/>
</dbReference>
<accession>A0A2V3PM24</accession>
<gene>
    <name evidence="1" type="ORF">CLV62_12643</name>
</gene>